<keyword evidence="5" id="KW-1133">Transmembrane helix</keyword>
<dbReference type="PANTHER" id="PTHR22923:SF116">
    <property type="entry name" value="C1Q DOMAIN-CONTAINING PROTEIN"/>
    <property type="match status" value="1"/>
</dbReference>
<gene>
    <name evidence="7" type="ORF">MCOR_2054</name>
</gene>
<accession>A0A6J8A2C7</accession>
<keyword evidence="2" id="KW-0964">Secreted</keyword>
<sequence>MFHNVIRTIETHTCRGILYFDMAYLFVFVTVLVTAGASNFSTSLWTQNQAHSLNQFFGKLGQDVAKIQARTSLFEEVQEQIESQTKKLSKLISVLMTENKRYKETGDVINKTITRLLIENETLKSRIITLENNQNSSNTSRFCSFYCTLTAGGIHYNDKEIIRFDNIDDNTGHCYNGGNGVFTSAYSGLNFFSWTVQSHENTPLQSELVKNGRIVASSVLSVSSSTSCVVSMDIGDRVWVRINGMGNLKGNKQSSFTGFTINR</sequence>
<evidence type="ECO:0000259" key="6">
    <source>
        <dbReference type="PROSITE" id="PS50871"/>
    </source>
</evidence>
<dbReference type="GO" id="GO:0005576">
    <property type="term" value="C:extracellular region"/>
    <property type="evidence" value="ECO:0007669"/>
    <property type="project" value="UniProtKB-SubCell"/>
</dbReference>
<dbReference type="PROSITE" id="PS50871">
    <property type="entry name" value="C1Q"/>
    <property type="match status" value="1"/>
</dbReference>
<dbReference type="Gene3D" id="2.60.120.40">
    <property type="match status" value="1"/>
</dbReference>
<dbReference type="Pfam" id="PF00386">
    <property type="entry name" value="C1q"/>
    <property type="match status" value="1"/>
</dbReference>
<keyword evidence="5" id="KW-0812">Transmembrane</keyword>
<evidence type="ECO:0000256" key="3">
    <source>
        <dbReference type="ARBA" id="ARBA00022729"/>
    </source>
</evidence>
<name>A0A6J8A2C7_MYTCO</name>
<keyword evidence="8" id="KW-1185">Reference proteome</keyword>
<dbReference type="PANTHER" id="PTHR22923">
    <property type="entry name" value="CEREBELLIN-RELATED"/>
    <property type="match status" value="1"/>
</dbReference>
<dbReference type="InterPro" id="IPR008983">
    <property type="entry name" value="Tumour_necrosis_fac-like_dom"/>
</dbReference>
<feature type="transmembrane region" description="Helical" evidence="5">
    <location>
        <begin position="17"/>
        <end position="37"/>
    </location>
</feature>
<feature type="domain" description="C1q" evidence="6">
    <location>
        <begin position="138"/>
        <end position="263"/>
    </location>
</feature>
<evidence type="ECO:0000313" key="7">
    <source>
        <dbReference type="EMBL" id="CAC5359030.1"/>
    </source>
</evidence>
<dbReference type="InterPro" id="IPR050822">
    <property type="entry name" value="Cerebellin_Synaptic_Org"/>
</dbReference>
<dbReference type="Proteomes" id="UP000507470">
    <property type="component" value="Unassembled WGS sequence"/>
</dbReference>
<evidence type="ECO:0000313" key="8">
    <source>
        <dbReference type="Proteomes" id="UP000507470"/>
    </source>
</evidence>
<feature type="coiled-coil region" evidence="4">
    <location>
        <begin position="74"/>
        <end position="133"/>
    </location>
</feature>
<reference evidence="7 8" key="1">
    <citation type="submission" date="2020-06" db="EMBL/GenBank/DDBJ databases">
        <authorList>
            <person name="Li R."/>
            <person name="Bekaert M."/>
        </authorList>
    </citation>
    <scope>NUCLEOTIDE SEQUENCE [LARGE SCALE GENOMIC DNA]</scope>
    <source>
        <strain evidence="8">wild</strain>
    </source>
</reference>
<dbReference type="InterPro" id="IPR001073">
    <property type="entry name" value="C1q_dom"/>
</dbReference>
<keyword evidence="4" id="KW-0175">Coiled coil</keyword>
<evidence type="ECO:0000256" key="5">
    <source>
        <dbReference type="SAM" id="Phobius"/>
    </source>
</evidence>
<dbReference type="PRINTS" id="PR00007">
    <property type="entry name" value="COMPLEMNTC1Q"/>
</dbReference>
<dbReference type="SUPFAM" id="SSF49842">
    <property type="entry name" value="TNF-like"/>
    <property type="match status" value="1"/>
</dbReference>
<evidence type="ECO:0000256" key="2">
    <source>
        <dbReference type="ARBA" id="ARBA00022525"/>
    </source>
</evidence>
<evidence type="ECO:0000256" key="4">
    <source>
        <dbReference type="SAM" id="Coils"/>
    </source>
</evidence>
<keyword evidence="5" id="KW-0472">Membrane</keyword>
<proteinExistence type="predicted"/>
<comment type="subcellular location">
    <subcellularLocation>
        <location evidence="1">Secreted</location>
    </subcellularLocation>
</comment>
<organism evidence="7 8">
    <name type="scientific">Mytilus coruscus</name>
    <name type="common">Sea mussel</name>
    <dbReference type="NCBI Taxonomy" id="42192"/>
    <lineage>
        <taxon>Eukaryota</taxon>
        <taxon>Metazoa</taxon>
        <taxon>Spiralia</taxon>
        <taxon>Lophotrochozoa</taxon>
        <taxon>Mollusca</taxon>
        <taxon>Bivalvia</taxon>
        <taxon>Autobranchia</taxon>
        <taxon>Pteriomorphia</taxon>
        <taxon>Mytilida</taxon>
        <taxon>Mytiloidea</taxon>
        <taxon>Mytilidae</taxon>
        <taxon>Mytilinae</taxon>
        <taxon>Mytilus</taxon>
    </lineage>
</organism>
<dbReference type="AlphaFoldDB" id="A0A6J8A2C7"/>
<dbReference type="SMART" id="SM00110">
    <property type="entry name" value="C1Q"/>
    <property type="match status" value="1"/>
</dbReference>
<evidence type="ECO:0000256" key="1">
    <source>
        <dbReference type="ARBA" id="ARBA00004613"/>
    </source>
</evidence>
<dbReference type="EMBL" id="CACVKT020000425">
    <property type="protein sequence ID" value="CAC5359030.1"/>
    <property type="molecule type" value="Genomic_DNA"/>
</dbReference>
<protein>
    <recommendedName>
        <fullName evidence="6">C1q domain-containing protein</fullName>
    </recommendedName>
</protein>
<keyword evidence="3" id="KW-0732">Signal</keyword>